<dbReference type="STRING" id="4537.A0A0E0KN38"/>
<proteinExistence type="predicted"/>
<dbReference type="Gramene" id="OPUNC04G03590.1">
    <property type="protein sequence ID" value="OPUNC04G03590.1"/>
    <property type="gene ID" value="OPUNC04G03590"/>
</dbReference>
<evidence type="ECO:0000259" key="3">
    <source>
        <dbReference type="PROSITE" id="PS51752"/>
    </source>
</evidence>
<dbReference type="SMART" id="SM00915">
    <property type="entry name" value="Jacalin"/>
    <property type="match status" value="1"/>
</dbReference>
<evidence type="ECO:0000313" key="5">
    <source>
        <dbReference type="Proteomes" id="UP000026962"/>
    </source>
</evidence>
<dbReference type="GO" id="GO:0030246">
    <property type="term" value="F:carbohydrate binding"/>
    <property type="evidence" value="ECO:0007669"/>
    <property type="project" value="UniProtKB-KW"/>
</dbReference>
<reference evidence="4" key="1">
    <citation type="submission" date="2015-04" db="UniProtKB">
        <authorList>
            <consortium name="EnsemblPlants"/>
        </authorList>
    </citation>
    <scope>IDENTIFICATION</scope>
</reference>
<dbReference type="Pfam" id="PF01419">
    <property type="entry name" value="Jacalin"/>
    <property type="match status" value="1"/>
</dbReference>
<protein>
    <recommendedName>
        <fullName evidence="3">Jacalin-type lectin domain-containing protein</fullName>
    </recommendedName>
</protein>
<dbReference type="SUPFAM" id="SSF51101">
    <property type="entry name" value="Mannose-binding lectins"/>
    <property type="match status" value="1"/>
</dbReference>
<dbReference type="PANTHER" id="PTHR47293:SF15">
    <property type="entry name" value="JACALIN-RELATED LECTIN 19"/>
    <property type="match status" value="1"/>
</dbReference>
<dbReference type="AlphaFoldDB" id="A0A0E0KN38"/>
<feature type="region of interest" description="Disordered" evidence="2">
    <location>
        <begin position="238"/>
        <end position="257"/>
    </location>
</feature>
<evidence type="ECO:0000313" key="4">
    <source>
        <dbReference type="EnsemblPlants" id="OPUNC04G03590.1"/>
    </source>
</evidence>
<dbReference type="PROSITE" id="PS51752">
    <property type="entry name" value="JACALIN_LECTIN"/>
    <property type="match status" value="1"/>
</dbReference>
<dbReference type="EnsemblPlants" id="OPUNC04G03590.1">
    <property type="protein sequence ID" value="OPUNC04G03590.1"/>
    <property type="gene ID" value="OPUNC04G03590"/>
</dbReference>
<reference evidence="4" key="2">
    <citation type="submission" date="2018-05" db="EMBL/GenBank/DDBJ databases">
        <title>OpunRS2 (Oryza punctata Reference Sequence Version 2).</title>
        <authorList>
            <person name="Zhang J."/>
            <person name="Kudrna D."/>
            <person name="Lee S."/>
            <person name="Talag J."/>
            <person name="Welchert J."/>
            <person name="Wing R.A."/>
        </authorList>
    </citation>
    <scope>NUCLEOTIDE SEQUENCE [LARGE SCALE GENOMIC DNA]</scope>
</reference>
<dbReference type="CDD" id="cd09612">
    <property type="entry name" value="Jacalin"/>
    <property type="match status" value="1"/>
</dbReference>
<dbReference type="Proteomes" id="UP000026962">
    <property type="component" value="Chromosome 4"/>
</dbReference>
<accession>A0A0E0KN38</accession>
<sequence>MALTLTRVKVGPWGGTGGSAWDEGGYDDTSGGGYTGIRSMSIGSSSWCVSSMLFVYDDNGRRVKGKLHGVKDFGTNVIHAEGEKKINTAHEGGGNHSTIELDFPGEVLTHISGYHDSKLIRRLEFRTNRNRTLGPYGVNIIENEQWRQFEVSMEKAGSIVGFSGRSGNYNYIDAISIYIAVWNPDRFFNTLREQGIIAYQMPPIRLQLRKMEKLKNEQVERGHVKGNPEEGQEHLIRKLPSQTQDKPPLAKLEKEQQELSRRVQELEELYEETKQKVRDIQRQVEQKKERLRELKSSTMPRDVYQRQYLKENATLRSMEEHLKQLEWREQAMQQLLQKKQQELRHLKDQISETKRYEEDIKKKRALLEREQQDLLNEPQMIRKLKEQQQEVARQISLLEHLETLKQLRRRLEEQQKKKKKKGFIRRIFWL</sequence>
<feature type="domain" description="Jacalin-type lectin" evidence="3">
    <location>
        <begin position="7"/>
        <end position="181"/>
    </location>
</feature>
<dbReference type="Gene3D" id="2.100.10.30">
    <property type="entry name" value="Jacalin-like lectin domain"/>
    <property type="match status" value="1"/>
</dbReference>
<name>A0A0E0KN38_ORYPU</name>
<evidence type="ECO:0000256" key="2">
    <source>
        <dbReference type="SAM" id="MobiDB-lite"/>
    </source>
</evidence>
<dbReference type="InterPro" id="IPR033734">
    <property type="entry name" value="Jacalin-like_lectin_dom_plant"/>
</dbReference>
<keyword evidence="5" id="KW-1185">Reference proteome</keyword>
<dbReference type="InterPro" id="IPR001229">
    <property type="entry name" value="Jacalin-like_lectin_dom"/>
</dbReference>
<dbReference type="OMA" id="HISGYHD"/>
<keyword evidence="1" id="KW-0430">Lectin</keyword>
<dbReference type="InterPro" id="IPR036404">
    <property type="entry name" value="Jacalin-like_lectin_dom_sf"/>
</dbReference>
<evidence type="ECO:0000256" key="1">
    <source>
        <dbReference type="ARBA" id="ARBA00022734"/>
    </source>
</evidence>
<organism evidence="4">
    <name type="scientific">Oryza punctata</name>
    <name type="common">Red rice</name>
    <dbReference type="NCBI Taxonomy" id="4537"/>
    <lineage>
        <taxon>Eukaryota</taxon>
        <taxon>Viridiplantae</taxon>
        <taxon>Streptophyta</taxon>
        <taxon>Embryophyta</taxon>
        <taxon>Tracheophyta</taxon>
        <taxon>Spermatophyta</taxon>
        <taxon>Magnoliopsida</taxon>
        <taxon>Liliopsida</taxon>
        <taxon>Poales</taxon>
        <taxon>Poaceae</taxon>
        <taxon>BOP clade</taxon>
        <taxon>Oryzoideae</taxon>
        <taxon>Oryzeae</taxon>
        <taxon>Oryzinae</taxon>
        <taxon>Oryza</taxon>
    </lineage>
</organism>
<dbReference type="PANTHER" id="PTHR47293">
    <property type="entry name" value="JACALIN-RELATED LECTIN 3"/>
    <property type="match status" value="1"/>
</dbReference>